<accession>A0ABQ2CUI6</accession>
<proteinExistence type="predicted"/>
<name>A0ABQ2CUI6_9DEIO</name>
<evidence type="ECO:0008006" key="3">
    <source>
        <dbReference type="Google" id="ProtNLM"/>
    </source>
</evidence>
<dbReference type="Proteomes" id="UP000632222">
    <property type="component" value="Unassembled WGS sequence"/>
</dbReference>
<reference evidence="2" key="1">
    <citation type="journal article" date="2019" name="Int. J. Syst. Evol. Microbiol.">
        <title>The Global Catalogue of Microorganisms (GCM) 10K type strain sequencing project: providing services to taxonomists for standard genome sequencing and annotation.</title>
        <authorList>
            <consortium name="The Broad Institute Genomics Platform"/>
            <consortium name="The Broad Institute Genome Sequencing Center for Infectious Disease"/>
            <person name="Wu L."/>
            <person name="Ma J."/>
        </authorList>
    </citation>
    <scope>NUCLEOTIDE SEQUENCE [LARGE SCALE GENOMIC DNA]</scope>
    <source>
        <strain evidence="2">JCM 14370</strain>
    </source>
</reference>
<protein>
    <recommendedName>
        <fullName evidence="3">Outer membrane protein beta-barrel domain-containing protein</fullName>
    </recommendedName>
</protein>
<evidence type="ECO:0000313" key="2">
    <source>
        <dbReference type="Proteomes" id="UP000632222"/>
    </source>
</evidence>
<evidence type="ECO:0000313" key="1">
    <source>
        <dbReference type="EMBL" id="GGJ21502.1"/>
    </source>
</evidence>
<comment type="caution">
    <text evidence="1">The sequence shown here is derived from an EMBL/GenBank/DDBJ whole genome shotgun (WGS) entry which is preliminary data.</text>
</comment>
<organism evidence="1 2">
    <name type="scientific">Deinococcus roseus</name>
    <dbReference type="NCBI Taxonomy" id="392414"/>
    <lineage>
        <taxon>Bacteria</taxon>
        <taxon>Thermotogati</taxon>
        <taxon>Deinococcota</taxon>
        <taxon>Deinococci</taxon>
        <taxon>Deinococcales</taxon>
        <taxon>Deinococcaceae</taxon>
        <taxon>Deinococcus</taxon>
    </lineage>
</organism>
<dbReference type="EMBL" id="BMOD01000001">
    <property type="protein sequence ID" value="GGJ21502.1"/>
    <property type="molecule type" value="Genomic_DNA"/>
</dbReference>
<keyword evidence="2" id="KW-1185">Reference proteome</keyword>
<sequence>MYIDLEVHDMRKLLSLLIIAGVGSSALAANENWFSVGAGLDRVGDQNRLGAEFGLKAKDIADFGGITLNTRLNGNVYSVNNTTAFNLNGDLLFNVYTDTVYGTRVYIGPRGSITTSGSSSVGSAGLVAGVAFTNADQTLDSFVEGSYDRLFSGGGINIWGVKTGGTYHVNSGLDIYGDLGVNVTTAVAFGGGLGLRADLGNGLWFFTEANYGKLNQTYTGNGFGGKVGLTFKF</sequence>
<gene>
    <name evidence="1" type="ORF">GCM10008938_04630</name>
</gene>